<evidence type="ECO:0000256" key="6">
    <source>
        <dbReference type="ARBA" id="ARBA00023004"/>
    </source>
</evidence>
<keyword evidence="9" id="KW-1185">Reference proteome</keyword>
<keyword evidence="5" id="KW-0560">Oxidoreductase</keyword>
<name>A0A255Y4A1_9SPHN</name>
<dbReference type="Gene3D" id="2.60.120.620">
    <property type="entry name" value="q2cbj1_9rhob like domain"/>
    <property type="match status" value="1"/>
</dbReference>
<dbReference type="PANTHER" id="PTHR10869:SF246">
    <property type="entry name" value="TRANSMEMBRANE PROLYL 4-HYDROXYLASE"/>
    <property type="match status" value="1"/>
</dbReference>
<dbReference type="InterPro" id="IPR045054">
    <property type="entry name" value="P4HA-like"/>
</dbReference>
<dbReference type="GO" id="GO:0004656">
    <property type="term" value="F:procollagen-proline 4-dioxygenase activity"/>
    <property type="evidence" value="ECO:0007669"/>
    <property type="project" value="TreeGrafter"/>
</dbReference>
<dbReference type="OrthoDB" id="269774at2"/>
<dbReference type="EMBL" id="NOXT01000126">
    <property type="protein sequence ID" value="OYQ24038.1"/>
    <property type="molecule type" value="Genomic_DNA"/>
</dbReference>
<dbReference type="InterPro" id="IPR044862">
    <property type="entry name" value="Pro_4_hyd_alph_FE2OG_OXY"/>
</dbReference>
<comment type="caution">
    <text evidence="8">The sequence shown here is derived from an EMBL/GenBank/DDBJ whole genome shotgun (WGS) entry which is preliminary data.</text>
</comment>
<evidence type="ECO:0000256" key="1">
    <source>
        <dbReference type="ARBA" id="ARBA00001961"/>
    </source>
</evidence>
<evidence type="ECO:0000259" key="7">
    <source>
        <dbReference type="PROSITE" id="PS51471"/>
    </source>
</evidence>
<dbReference type="PANTHER" id="PTHR10869">
    <property type="entry name" value="PROLYL 4-HYDROXYLASE ALPHA SUBUNIT"/>
    <property type="match status" value="1"/>
</dbReference>
<evidence type="ECO:0000313" key="8">
    <source>
        <dbReference type="EMBL" id="OYQ24038.1"/>
    </source>
</evidence>
<accession>A0A255Y4A1</accession>
<dbReference type="SMART" id="SM00702">
    <property type="entry name" value="P4Hc"/>
    <property type="match status" value="1"/>
</dbReference>
<reference evidence="8 9" key="1">
    <citation type="submission" date="2017-07" db="EMBL/GenBank/DDBJ databases">
        <title>Sandarakinorhabdus cyanobacteriorum sp. nov., a novel bacterium isolated from cyanobacterial aggregates in a eutrophic lake.</title>
        <authorList>
            <person name="Cai H."/>
        </authorList>
    </citation>
    <scope>NUCLEOTIDE SEQUENCE [LARGE SCALE GENOMIC DNA]</scope>
    <source>
        <strain evidence="8 9">TH057</strain>
    </source>
</reference>
<dbReference type="InterPro" id="IPR006620">
    <property type="entry name" value="Pro_4_hyd_alph"/>
</dbReference>
<evidence type="ECO:0000256" key="2">
    <source>
        <dbReference type="ARBA" id="ARBA00022723"/>
    </source>
</evidence>
<keyword evidence="4" id="KW-0223">Dioxygenase</keyword>
<evidence type="ECO:0000256" key="4">
    <source>
        <dbReference type="ARBA" id="ARBA00022964"/>
    </source>
</evidence>
<keyword evidence="3" id="KW-0847">Vitamin C</keyword>
<evidence type="ECO:0000256" key="3">
    <source>
        <dbReference type="ARBA" id="ARBA00022896"/>
    </source>
</evidence>
<dbReference type="AlphaFoldDB" id="A0A255Y4A1"/>
<gene>
    <name evidence="8" type="ORF">CHU93_16570</name>
</gene>
<dbReference type="PROSITE" id="PS51471">
    <property type="entry name" value="FE2OG_OXY"/>
    <property type="match status" value="1"/>
</dbReference>
<dbReference type="InterPro" id="IPR005123">
    <property type="entry name" value="Oxoglu/Fe-dep_dioxygenase_dom"/>
</dbReference>
<dbReference type="GO" id="GO:0005506">
    <property type="term" value="F:iron ion binding"/>
    <property type="evidence" value="ECO:0007669"/>
    <property type="project" value="InterPro"/>
</dbReference>
<feature type="domain" description="Fe2OG dioxygenase" evidence="7">
    <location>
        <begin position="86"/>
        <end position="195"/>
    </location>
</feature>
<dbReference type="Proteomes" id="UP000216991">
    <property type="component" value="Unassembled WGS sequence"/>
</dbReference>
<proteinExistence type="predicted"/>
<evidence type="ECO:0000256" key="5">
    <source>
        <dbReference type="ARBA" id="ARBA00023002"/>
    </source>
</evidence>
<keyword evidence="2" id="KW-0479">Metal-binding</keyword>
<keyword evidence="6" id="KW-0408">Iron</keyword>
<comment type="cofactor">
    <cofactor evidence="1">
        <name>L-ascorbate</name>
        <dbReference type="ChEBI" id="CHEBI:38290"/>
    </cofactor>
</comment>
<protein>
    <submittedName>
        <fullName evidence="8">Oxygenase</fullName>
    </submittedName>
</protein>
<dbReference type="GO" id="GO:0031418">
    <property type="term" value="F:L-ascorbic acid binding"/>
    <property type="evidence" value="ECO:0007669"/>
    <property type="project" value="UniProtKB-KW"/>
</dbReference>
<dbReference type="Pfam" id="PF13640">
    <property type="entry name" value="2OG-FeII_Oxy_3"/>
    <property type="match status" value="1"/>
</dbReference>
<organism evidence="8 9">
    <name type="scientific">Sandarakinorhabdus cyanobacteriorum</name>
    <dbReference type="NCBI Taxonomy" id="1981098"/>
    <lineage>
        <taxon>Bacteria</taxon>
        <taxon>Pseudomonadati</taxon>
        <taxon>Pseudomonadota</taxon>
        <taxon>Alphaproteobacteria</taxon>
        <taxon>Sphingomonadales</taxon>
        <taxon>Sphingosinicellaceae</taxon>
        <taxon>Sandarakinorhabdus</taxon>
    </lineage>
</organism>
<sequence>MRFSGAQRVPDSRVEMFIRKKFLSADECSGLIALIDGLRRPSTITDAYGADADFRTSETADLPGDDPLVRDVYARLADYAGLPIAHAELLQGQRYAPGQQFKAHTDYFEPTGLDYFPHTEDGGQRSWTMMVYLNEPRAGGATRFVHLNKLIQPETGKLVAWHNRTADGGVNANTLHAGMPVRAGTKYVITAWFRDGPRARPPVW</sequence>
<dbReference type="RefSeq" id="WP_094475252.1">
    <property type="nucleotide sequence ID" value="NZ_NOXT01000126.1"/>
</dbReference>
<evidence type="ECO:0000313" key="9">
    <source>
        <dbReference type="Proteomes" id="UP000216991"/>
    </source>
</evidence>